<dbReference type="KEGG" id="vhl:BME96_02495"/>
<dbReference type="GO" id="GO:0005737">
    <property type="term" value="C:cytoplasm"/>
    <property type="evidence" value="ECO:0007669"/>
    <property type="project" value="UniProtKB-SubCell"/>
</dbReference>
<evidence type="ECO:0000313" key="13">
    <source>
        <dbReference type="Proteomes" id="UP000182945"/>
    </source>
</evidence>
<dbReference type="PANTHER" id="PTHR33540">
    <property type="entry name" value="TRNA THREONYLCARBAMOYLADENOSINE BIOSYNTHESIS PROTEIN TSAE"/>
    <property type="match status" value="1"/>
</dbReference>
<evidence type="ECO:0000256" key="1">
    <source>
        <dbReference type="ARBA" id="ARBA00004496"/>
    </source>
</evidence>
<keyword evidence="7" id="KW-0547">Nucleotide-binding</keyword>
<protein>
    <recommendedName>
        <fullName evidence="3">tRNA threonylcarbamoyladenosine biosynthesis protein TsaE</fullName>
    </recommendedName>
    <alternativeName>
        <fullName evidence="10">t(6)A37 threonylcarbamoyladenosine biosynthesis protein TsaE</fullName>
    </alternativeName>
</protein>
<reference evidence="11 13" key="1">
    <citation type="submission" date="2016-11" db="EMBL/GenBank/DDBJ databases">
        <title>Complete genome sequencing of Virgibacillus halodenitrificans PDB-F2.</title>
        <authorList>
            <person name="Sun Z."/>
            <person name="Zhou Y."/>
            <person name="Li H."/>
        </authorList>
    </citation>
    <scope>NUCLEOTIDE SEQUENCE [LARGE SCALE GENOMIC DNA]</scope>
    <source>
        <strain evidence="11 13">PDB-F2</strain>
    </source>
</reference>
<comment type="subcellular location">
    <subcellularLocation>
        <location evidence="1">Cytoplasm</location>
    </subcellularLocation>
</comment>
<dbReference type="RefSeq" id="WP_019375561.1">
    <property type="nucleotide sequence ID" value="NZ_CP017962.1"/>
</dbReference>
<dbReference type="GeneID" id="71513251"/>
<reference evidence="12 14" key="2">
    <citation type="submission" date="2020-09" db="EMBL/GenBank/DDBJ databases">
        <title>Draft Genome Sequences of Oil-Oxidizing Bacteria Halomonas titanicae, Marinobacter lutaoensis, and Virgibacillus halodenitrificans Isolated from Highly Saline Environments.</title>
        <authorList>
            <person name="Grouzdev D.S."/>
            <person name="Sokolova D.S."/>
            <person name="Semenova E.M."/>
            <person name="Borzenkov I.A."/>
            <person name="Bidzhieva S.K."/>
            <person name="Poltaraus A.B."/>
            <person name="Nazina T.N."/>
        </authorList>
    </citation>
    <scope>NUCLEOTIDE SEQUENCE [LARGE SCALE GENOMIC DNA]</scope>
    <source>
        <strain evidence="12 14">VKM B-3472D</strain>
    </source>
</reference>
<evidence type="ECO:0000313" key="11">
    <source>
        <dbReference type="EMBL" id="APC47116.1"/>
    </source>
</evidence>
<dbReference type="Gene3D" id="3.40.50.300">
    <property type="entry name" value="P-loop containing nucleotide triphosphate hydrolases"/>
    <property type="match status" value="1"/>
</dbReference>
<evidence type="ECO:0000256" key="2">
    <source>
        <dbReference type="ARBA" id="ARBA00007599"/>
    </source>
</evidence>
<dbReference type="NCBIfam" id="TIGR00150">
    <property type="entry name" value="T6A_YjeE"/>
    <property type="match status" value="1"/>
</dbReference>
<organism evidence="11 13">
    <name type="scientific">Virgibacillus halodenitrificans</name>
    <name type="common">Bacillus halodenitrificans</name>
    <dbReference type="NCBI Taxonomy" id="1482"/>
    <lineage>
        <taxon>Bacteria</taxon>
        <taxon>Bacillati</taxon>
        <taxon>Bacillota</taxon>
        <taxon>Bacilli</taxon>
        <taxon>Bacillales</taxon>
        <taxon>Bacillaceae</taxon>
        <taxon>Virgibacillus</taxon>
    </lineage>
</organism>
<keyword evidence="8" id="KW-0067">ATP-binding</keyword>
<dbReference type="GO" id="GO:0046872">
    <property type="term" value="F:metal ion binding"/>
    <property type="evidence" value="ECO:0007669"/>
    <property type="project" value="UniProtKB-KW"/>
</dbReference>
<evidence type="ECO:0000256" key="6">
    <source>
        <dbReference type="ARBA" id="ARBA00022723"/>
    </source>
</evidence>
<sequence length="151" mass="17166">MSTHIIKASTEEETKHLAEKLAVLLKPGDVITLEGDLGAGKTTFTKGLAEGLGVKRSVSSPTFTIIKEYEGELPLYHMDVYRLEYSDEDIGFDEYFNGNGISVVEWATFIEDYLPDERLNINISYIDEQSRELKFQAVGTHFEWVLNELKR</sequence>
<keyword evidence="14" id="KW-1185">Reference proteome</keyword>
<keyword evidence="5" id="KW-0819">tRNA processing</keyword>
<evidence type="ECO:0000256" key="4">
    <source>
        <dbReference type="ARBA" id="ARBA00022490"/>
    </source>
</evidence>
<dbReference type="EMBL" id="CP017962">
    <property type="protein sequence ID" value="APC47116.1"/>
    <property type="molecule type" value="Genomic_DNA"/>
</dbReference>
<name>A0AAC9IVP0_VIRHA</name>
<dbReference type="InterPro" id="IPR003442">
    <property type="entry name" value="T6A_TsaE"/>
</dbReference>
<dbReference type="InterPro" id="IPR027417">
    <property type="entry name" value="P-loop_NTPase"/>
</dbReference>
<evidence type="ECO:0000313" key="14">
    <source>
        <dbReference type="Proteomes" id="UP000621631"/>
    </source>
</evidence>
<evidence type="ECO:0000256" key="10">
    <source>
        <dbReference type="ARBA" id="ARBA00032441"/>
    </source>
</evidence>
<keyword evidence="6" id="KW-0479">Metal-binding</keyword>
<dbReference type="GO" id="GO:0002949">
    <property type="term" value="P:tRNA threonylcarbamoyladenosine modification"/>
    <property type="evidence" value="ECO:0007669"/>
    <property type="project" value="InterPro"/>
</dbReference>
<evidence type="ECO:0000256" key="3">
    <source>
        <dbReference type="ARBA" id="ARBA00019010"/>
    </source>
</evidence>
<dbReference type="Proteomes" id="UP000182945">
    <property type="component" value="Chromosome"/>
</dbReference>
<keyword evidence="9" id="KW-0460">Magnesium</keyword>
<dbReference type="PANTHER" id="PTHR33540:SF2">
    <property type="entry name" value="TRNA THREONYLCARBAMOYLADENOSINE BIOSYNTHESIS PROTEIN TSAE"/>
    <property type="match status" value="1"/>
</dbReference>
<dbReference type="FunFam" id="3.40.50.300:FF:000777">
    <property type="entry name" value="tRNA (N6-adenosine(37)-N6)-threonylcarbamoyltransferase complex ATPase TsaE"/>
    <property type="match status" value="1"/>
</dbReference>
<dbReference type="EMBL" id="JACWEZ010000022">
    <property type="protein sequence ID" value="MBD1224648.1"/>
    <property type="molecule type" value="Genomic_DNA"/>
</dbReference>
<evidence type="ECO:0000256" key="7">
    <source>
        <dbReference type="ARBA" id="ARBA00022741"/>
    </source>
</evidence>
<evidence type="ECO:0000256" key="5">
    <source>
        <dbReference type="ARBA" id="ARBA00022694"/>
    </source>
</evidence>
<dbReference type="Pfam" id="PF02367">
    <property type="entry name" value="TsaE"/>
    <property type="match status" value="1"/>
</dbReference>
<evidence type="ECO:0000313" key="12">
    <source>
        <dbReference type="EMBL" id="MBD1224648.1"/>
    </source>
</evidence>
<gene>
    <name evidence="12" type="primary">tsaE</name>
    <name evidence="11" type="ORF">BME96_02495</name>
    <name evidence="12" type="ORF">IC602_18695</name>
</gene>
<dbReference type="GO" id="GO:0005524">
    <property type="term" value="F:ATP binding"/>
    <property type="evidence" value="ECO:0007669"/>
    <property type="project" value="UniProtKB-KW"/>
</dbReference>
<dbReference type="SUPFAM" id="SSF52540">
    <property type="entry name" value="P-loop containing nucleoside triphosphate hydrolases"/>
    <property type="match status" value="1"/>
</dbReference>
<keyword evidence="4" id="KW-0963">Cytoplasm</keyword>
<accession>A0AAC9IVP0</accession>
<proteinExistence type="inferred from homology"/>
<comment type="similarity">
    <text evidence="2">Belongs to the TsaE family.</text>
</comment>
<dbReference type="Proteomes" id="UP000621631">
    <property type="component" value="Unassembled WGS sequence"/>
</dbReference>
<evidence type="ECO:0000256" key="9">
    <source>
        <dbReference type="ARBA" id="ARBA00022842"/>
    </source>
</evidence>
<dbReference type="AlphaFoldDB" id="A0AAC9IVP0"/>
<evidence type="ECO:0000256" key="8">
    <source>
        <dbReference type="ARBA" id="ARBA00022840"/>
    </source>
</evidence>